<evidence type="ECO:0000259" key="1">
    <source>
        <dbReference type="Pfam" id="PF00534"/>
    </source>
</evidence>
<dbReference type="Pfam" id="PF00534">
    <property type="entry name" value="Glycos_transf_1"/>
    <property type="match status" value="1"/>
</dbReference>
<dbReference type="PANTHER" id="PTHR12526">
    <property type="entry name" value="GLYCOSYLTRANSFERASE"/>
    <property type="match status" value="1"/>
</dbReference>
<evidence type="ECO:0000313" key="3">
    <source>
        <dbReference type="Proteomes" id="UP000658514"/>
    </source>
</evidence>
<name>A0ABR8AJX2_9CYAN</name>
<dbReference type="InterPro" id="IPR001296">
    <property type="entry name" value="Glyco_trans_1"/>
</dbReference>
<protein>
    <submittedName>
        <fullName evidence="2">Glycosyltransferase</fullName>
    </submittedName>
</protein>
<dbReference type="EMBL" id="JACJQH010000075">
    <property type="protein sequence ID" value="MBD2200064.1"/>
    <property type="molecule type" value="Genomic_DNA"/>
</dbReference>
<keyword evidence="3" id="KW-1185">Reference proteome</keyword>
<organism evidence="2 3">
    <name type="scientific">Calothrix parietina FACHB-288</name>
    <dbReference type="NCBI Taxonomy" id="2692896"/>
    <lineage>
        <taxon>Bacteria</taxon>
        <taxon>Bacillati</taxon>
        <taxon>Cyanobacteriota</taxon>
        <taxon>Cyanophyceae</taxon>
        <taxon>Nostocales</taxon>
        <taxon>Calotrichaceae</taxon>
        <taxon>Calothrix</taxon>
    </lineage>
</organism>
<proteinExistence type="predicted"/>
<dbReference type="Gene3D" id="3.40.50.2000">
    <property type="entry name" value="Glycogen Phosphorylase B"/>
    <property type="match status" value="2"/>
</dbReference>
<feature type="domain" description="Glycosyl transferase family 1" evidence="1">
    <location>
        <begin position="158"/>
        <end position="302"/>
    </location>
</feature>
<dbReference type="PANTHER" id="PTHR12526:SF638">
    <property type="entry name" value="SPORE COAT PROTEIN SA"/>
    <property type="match status" value="1"/>
</dbReference>
<gene>
    <name evidence="2" type="ORF">H6G24_32130</name>
</gene>
<accession>A0ABR8AJX2</accession>
<dbReference type="SUPFAM" id="SSF53756">
    <property type="entry name" value="UDP-Glycosyltransferase/glycogen phosphorylase"/>
    <property type="match status" value="1"/>
</dbReference>
<evidence type="ECO:0000313" key="2">
    <source>
        <dbReference type="EMBL" id="MBD2200064.1"/>
    </source>
</evidence>
<sequence length="326" mass="36735">MKPRILHLISDTKMGGIMSALKSLTTSYLKDKWDFVIGSSKKLSNNKSSFKVIIFHDSRNWKRLLKLLIIKLKNPQSQIVIHEHHYSEGFVQCNVPNKSRFYLMLKLSYGLADWVVAISYGQEKWLKENRLVSAKKLVLIQQCRALNDFFTVPPKPIEKPLIVGAYGRFHPQKGFDTLLEAMKLIPNSPIKLRIAGEGDEETKLKQLAQGLNNVEFIGRVDNVPEFLQTCDAVAIPSRWEPMGIVGVEAKAAGRFVIATEIDGLTEQVAHCGVLVPPQDPEKLAQAIASIPEQDIEALAKIGRQSVEGAWEKYLDEWDTFLSQITQ</sequence>
<dbReference type="Proteomes" id="UP000658514">
    <property type="component" value="Unassembled WGS sequence"/>
</dbReference>
<comment type="caution">
    <text evidence="2">The sequence shown here is derived from an EMBL/GenBank/DDBJ whole genome shotgun (WGS) entry which is preliminary data.</text>
</comment>
<reference evidence="2 3" key="1">
    <citation type="journal article" date="2020" name="ISME J.">
        <title>Comparative genomics reveals insights into cyanobacterial evolution and habitat adaptation.</title>
        <authorList>
            <person name="Chen M.Y."/>
            <person name="Teng W.K."/>
            <person name="Zhao L."/>
            <person name="Hu C.X."/>
            <person name="Zhou Y.K."/>
            <person name="Han B.P."/>
            <person name="Song L.R."/>
            <person name="Shu W.S."/>
        </authorList>
    </citation>
    <scope>NUCLEOTIDE SEQUENCE [LARGE SCALE GENOMIC DNA]</scope>
    <source>
        <strain evidence="2 3">FACHB-288</strain>
    </source>
</reference>
<dbReference type="RefSeq" id="WP_190550522.1">
    <property type="nucleotide sequence ID" value="NZ_CAWPNO010000112.1"/>
</dbReference>